<gene>
    <name evidence="2" type="ORF">PCOR1329_LOCUS29021</name>
</gene>
<protein>
    <submittedName>
        <fullName evidence="2">Uncharacterized protein</fullName>
    </submittedName>
</protein>
<feature type="compositionally biased region" description="Low complexity" evidence="1">
    <location>
        <begin position="179"/>
        <end position="198"/>
    </location>
</feature>
<feature type="compositionally biased region" description="Low complexity" evidence="1">
    <location>
        <begin position="155"/>
        <end position="167"/>
    </location>
</feature>
<feature type="region of interest" description="Disordered" evidence="1">
    <location>
        <begin position="35"/>
        <end position="66"/>
    </location>
</feature>
<accession>A0ABN9SG46</accession>
<proteinExistence type="predicted"/>
<evidence type="ECO:0000313" key="3">
    <source>
        <dbReference type="Proteomes" id="UP001189429"/>
    </source>
</evidence>
<feature type="region of interest" description="Disordered" evidence="1">
    <location>
        <begin position="138"/>
        <end position="198"/>
    </location>
</feature>
<comment type="caution">
    <text evidence="2">The sequence shown here is derived from an EMBL/GenBank/DDBJ whole genome shotgun (WGS) entry which is preliminary data.</text>
</comment>
<keyword evidence="3" id="KW-1185">Reference proteome</keyword>
<sequence>MFVHMFAHCLKQRRKASKGHPDCSEVLRGPCEATAGSRGLRAPVPPKSPESGPVTSAVGKDETQHGGLTERCRLHRVLEAPEGGCGSGPLRLEVELLSRRGSAADCCPAVICLDAGPTANARWFQILQQMGAQLRQRRPGLDEAAASGGLPTTGRRASAPAAQLAARRPPPCVELSELGAGRPPGAQPQGQEGEVPDD</sequence>
<evidence type="ECO:0000313" key="2">
    <source>
        <dbReference type="EMBL" id="CAK0830365.1"/>
    </source>
</evidence>
<reference evidence="2" key="1">
    <citation type="submission" date="2023-10" db="EMBL/GenBank/DDBJ databases">
        <authorList>
            <person name="Chen Y."/>
            <person name="Shah S."/>
            <person name="Dougan E. K."/>
            <person name="Thang M."/>
            <person name="Chan C."/>
        </authorList>
    </citation>
    <scope>NUCLEOTIDE SEQUENCE [LARGE SCALE GENOMIC DNA]</scope>
</reference>
<dbReference type="EMBL" id="CAUYUJ010010835">
    <property type="protein sequence ID" value="CAK0830365.1"/>
    <property type="molecule type" value="Genomic_DNA"/>
</dbReference>
<name>A0ABN9SG46_9DINO</name>
<organism evidence="2 3">
    <name type="scientific">Prorocentrum cordatum</name>
    <dbReference type="NCBI Taxonomy" id="2364126"/>
    <lineage>
        <taxon>Eukaryota</taxon>
        <taxon>Sar</taxon>
        <taxon>Alveolata</taxon>
        <taxon>Dinophyceae</taxon>
        <taxon>Prorocentrales</taxon>
        <taxon>Prorocentraceae</taxon>
        <taxon>Prorocentrum</taxon>
    </lineage>
</organism>
<evidence type="ECO:0000256" key="1">
    <source>
        <dbReference type="SAM" id="MobiDB-lite"/>
    </source>
</evidence>
<dbReference type="Proteomes" id="UP001189429">
    <property type="component" value="Unassembled WGS sequence"/>
</dbReference>